<keyword evidence="8 12" id="KW-1133">Transmembrane helix</keyword>
<evidence type="ECO:0000256" key="11">
    <source>
        <dbReference type="ARBA" id="ARBA00038715"/>
    </source>
</evidence>
<dbReference type="GO" id="GO:0051119">
    <property type="term" value="F:sugar transmembrane transporter activity"/>
    <property type="evidence" value="ECO:0007669"/>
    <property type="project" value="InterPro"/>
</dbReference>
<organism evidence="14 15">
    <name type="scientific">Panicum virgatum</name>
    <name type="common">Blackwell switchgrass</name>
    <dbReference type="NCBI Taxonomy" id="38727"/>
    <lineage>
        <taxon>Eukaryota</taxon>
        <taxon>Viridiplantae</taxon>
        <taxon>Streptophyta</taxon>
        <taxon>Embryophyta</taxon>
        <taxon>Tracheophyta</taxon>
        <taxon>Spermatophyta</taxon>
        <taxon>Magnoliopsida</taxon>
        <taxon>Liliopsida</taxon>
        <taxon>Poales</taxon>
        <taxon>Poaceae</taxon>
        <taxon>PACMAD clade</taxon>
        <taxon>Panicoideae</taxon>
        <taxon>Panicodae</taxon>
        <taxon>Paniceae</taxon>
        <taxon>Panicinae</taxon>
        <taxon>Panicum</taxon>
        <taxon>Panicum sect. Hiantes</taxon>
    </lineage>
</organism>
<keyword evidence="3 12" id="KW-0813">Transport</keyword>
<dbReference type="PANTHER" id="PTHR10791:SF223">
    <property type="entry name" value="BIDIRECTIONAL SUGAR TRANSPORTER SWEET14"/>
    <property type="match status" value="1"/>
</dbReference>
<feature type="transmembrane region" description="Helical" evidence="12">
    <location>
        <begin position="106"/>
        <end position="128"/>
    </location>
</feature>
<evidence type="ECO:0000256" key="5">
    <source>
        <dbReference type="ARBA" id="ARBA00022597"/>
    </source>
</evidence>
<dbReference type="GO" id="GO:0005886">
    <property type="term" value="C:plasma membrane"/>
    <property type="evidence" value="ECO:0007669"/>
    <property type="project" value="UniProtKB-SubCell"/>
</dbReference>
<dbReference type="Gene3D" id="1.20.1280.290">
    <property type="match status" value="2"/>
</dbReference>
<accession>A0A8T0PF30</accession>
<feature type="region of interest" description="Disordered" evidence="13">
    <location>
        <begin position="264"/>
        <end position="298"/>
    </location>
</feature>
<evidence type="ECO:0000256" key="9">
    <source>
        <dbReference type="ARBA" id="ARBA00023136"/>
    </source>
</evidence>
<dbReference type="PANTHER" id="PTHR10791">
    <property type="entry name" value="RAG1-ACTIVATING PROTEIN 1"/>
    <property type="match status" value="1"/>
</dbReference>
<keyword evidence="15" id="KW-1185">Reference proteome</keyword>
<keyword evidence="7" id="KW-0677">Repeat</keyword>
<dbReference type="FunFam" id="1.20.1280.290:FF:000003">
    <property type="entry name" value="Bidirectional sugar transporter SWEET"/>
    <property type="match status" value="1"/>
</dbReference>
<evidence type="ECO:0000256" key="13">
    <source>
        <dbReference type="SAM" id="MobiDB-lite"/>
    </source>
</evidence>
<dbReference type="FunFam" id="1.20.1280.290:FF:000001">
    <property type="entry name" value="Bidirectional sugar transporter SWEET"/>
    <property type="match status" value="1"/>
</dbReference>
<evidence type="ECO:0000313" key="14">
    <source>
        <dbReference type="EMBL" id="KAG2557816.1"/>
    </source>
</evidence>
<dbReference type="OrthoDB" id="409725at2759"/>
<reference evidence="14" key="1">
    <citation type="submission" date="2020-05" db="EMBL/GenBank/DDBJ databases">
        <title>WGS assembly of Panicum virgatum.</title>
        <authorList>
            <person name="Lovell J.T."/>
            <person name="Jenkins J."/>
            <person name="Shu S."/>
            <person name="Juenger T.E."/>
            <person name="Schmutz J."/>
        </authorList>
    </citation>
    <scope>NUCLEOTIDE SEQUENCE</scope>
    <source>
        <strain evidence="14">AP13</strain>
    </source>
</reference>
<comment type="function">
    <text evidence="12">Mediates both low-affinity uptake and efflux of sugar across the membrane.</text>
</comment>
<protein>
    <recommendedName>
        <fullName evidence="12">Bidirectional sugar transporter SWEET</fullName>
    </recommendedName>
</protein>
<comment type="caution">
    <text evidence="14">The sequence shown here is derived from an EMBL/GenBank/DDBJ whole genome shotgun (WGS) entry which is preliminary data.</text>
</comment>
<comment type="function">
    <text evidence="10">Mediates both low-affinity uptake and efflux of sugar across the plasma membrane.</text>
</comment>
<comment type="subcellular location">
    <subcellularLocation>
        <location evidence="1 12">Cell membrane</location>
        <topology evidence="1 12">Multi-pass membrane protein</topology>
    </subcellularLocation>
</comment>
<feature type="transmembrane region" description="Helical" evidence="12">
    <location>
        <begin position="193"/>
        <end position="214"/>
    </location>
</feature>
<dbReference type="InterPro" id="IPR047664">
    <property type="entry name" value="SWEET"/>
</dbReference>
<feature type="transmembrane region" description="Helical" evidence="12">
    <location>
        <begin position="72"/>
        <end position="94"/>
    </location>
</feature>
<comment type="similarity">
    <text evidence="2 12">Belongs to the SWEET sugar transporter family.</text>
</comment>
<keyword evidence="6 12" id="KW-0812">Transmembrane</keyword>
<evidence type="ECO:0000313" key="15">
    <source>
        <dbReference type="Proteomes" id="UP000823388"/>
    </source>
</evidence>
<dbReference type="EMBL" id="CM029052">
    <property type="protein sequence ID" value="KAG2557816.1"/>
    <property type="molecule type" value="Genomic_DNA"/>
</dbReference>
<evidence type="ECO:0000256" key="2">
    <source>
        <dbReference type="ARBA" id="ARBA00007809"/>
    </source>
</evidence>
<dbReference type="InterPro" id="IPR004316">
    <property type="entry name" value="SWEET_rpt"/>
</dbReference>
<feature type="transmembrane region" description="Helical" evidence="12">
    <location>
        <begin position="165"/>
        <end position="187"/>
    </location>
</feature>
<evidence type="ECO:0000256" key="3">
    <source>
        <dbReference type="ARBA" id="ARBA00022448"/>
    </source>
</evidence>
<proteinExistence type="inferred from homology"/>
<keyword evidence="5 12" id="KW-0762">Sugar transport</keyword>
<feature type="transmembrane region" description="Helical" evidence="12">
    <location>
        <begin position="134"/>
        <end position="153"/>
    </location>
</feature>
<keyword evidence="9 12" id="KW-0472">Membrane</keyword>
<evidence type="ECO:0000256" key="8">
    <source>
        <dbReference type="ARBA" id="ARBA00022989"/>
    </source>
</evidence>
<evidence type="ECO:0000256" key="1">
    <source>
        <dbReference type="ARBA" id="ARBA00004651"/>
    </source>
</evidence>
<evidence type="ECO:0000256" key="7">
    <source>
        <dbReference type="ARBA" id="ARBA00022737"/>
    </source>
</evidence>
<evidence type="ECO:0000256" key="6">
    <source>
        <dbReference type="ARBA" id="ARBA00022692"/>
    </source>
</evidence>
<name>A0A8T0PF30_PANVG</name>
<dbReference type="AlphaFoldDB" id="A0A8T0PF30"/>
<feature type="transmembrane region" description="Helical" evidence="12">
    <location>
        <begin position="48"/>
        <end position="66"/>
    </location>
</feature>
<comment type="subunit">
    <text evidence="11">Forms homooligomers and/or heterooligomers.</text>
</comment>
<evidence type="ECO:0000256" key="4">
    <source>
        <dbReference type="ARBA" id="ARBA00022475"/>
    </source>
</evidence>
<dbReference type="Pfam" id="PF03083">
    <property type="entry name" value="MtN3_slv"/>
    <property type="match status" value="2"/>
</dbReference>
<dbReference type="Proteomes" id="UP000823388">
    <property type="component" value="Chromosome 8N"/>
</dbReference>
<evidence type="ECO:0000256" key="12">
    <source>
        <dbReference type="RuleBase" id="RU910715"/>
    </source>
</evidence>
<gene>
    <name evidence="14" type="ORF">PVAP13_8NG221200</name>
</gene>
<feature type="transmembrane region" description="Helical" evidence="12">
    <location>
        <begin position="6"/>
        <end position="27"/>
    </location>
</feature>
<sequence length="298" mass="32530">MAGLSLQHPLAFAFGLLGNVISFMTYLAPLPTFYRIYKNKSTESFQSVPYVVALFSAMLWIYYALLKSDECLLITINSAGCVIETLYIALYLTYAPKKAKLFTAKLLLLLNVGVFGLILLLTLLLSAGQNRVVILGWVCVGFSVSVFVAPLSIIHQVVRTRSVEFMPFSLSLSLTVSAVVWFLYGLLIKDKYVALPNVLGFTFGVIQMGLYAIYRNATPRVPAKEEADDKEDIVVVKVPEHVVTIAKLGAPAAELKTHEVRPAMATPMEEAGSENDKAVAKQENGTVAGKGDNDGDQV</sequence>
<keyword evidence="4" id="KW-1003">Cell membrane</keyword>
<evidence type="ECO:0000256" key="10">
    <source>
        <dbReference type="ARBA" id="ARBA00037238"/>
    </source>
</evidence>